<feature type="signal peptide" evidence="1">
    <location>
        <begin position="1"/>
        <end position="33"/>
    </location>
</feature>
<accession>A0A8T0RVY9</accession>
<organism evidence="2 3">
    <name type="scientific">Panicum virgatum</name>
    <name type="common">Blackwell switchgrass</name>
    <dbReference type="NCBI Taxonomy" id="38727"/>
    <lineage>
        <taxon>Eukaryota</taxon>
        <taxon>Viridiplantae</taxon>
        <taxon>Streptophyta</taxon>
        <taxon>Embryophyta</taxon>
        <taxon>Tracheophyta</taxon>
        <taxon>Spermatophyta</taxon>
        <taxon>Magnoliopsida</taxon>
        <taxon>Liliopsida</taxon>
        <taxon>Poales</taxon>
        <taxon>Poaceae</taxon>
        <taxon>PACMAD clade</taxon>
        <taxon>Panicoideae</taxon>
        <taxon>Panicodae</taxon>
        <taxon>Paniceae</taxon>
        <taxon>Panicinae</taxon>
        <taxon>Panicum</taxon>
        <taxon>Panicum sect. Hiantes</taxon>
    </lineage>
</organism>
<dbReference type="EMBL" id="CM029046">
    <property type="protein sequence ID" value="KAG2588539.1"/>
    <property type="molecule type" value="Genomic_DNA"/>
</dbReference>
<comment type="caution">
    <text evidence="2">The sequence shown here is derived from an EMBL/GenBank/DDBJ whole genome shotgun (WGS) entry which is preliminary data.</text>
</comment>
<dbReference type="AlphaFoldDB" id="A0A8T0RVY9"/>
<keyword evidence="3" id="KW-1185">Reference proteome</keyword>
<sequence>MMMGGGHGHLNSDAAAAILFAVLLGNLAISASCTRQQLPGVAGGGTAAEAAAGRRQDDGDGSKIYLIFCQKSKCVNNDREYTCYCCLHWKSACYRTMEACRSICPVCDPKCHPPLPLATHRLRSTTVAPVAGVYVGMSNFVGR</sequence>
<keyword evidence="1" id="KW-0732">Signal</keyword>
<reference evidence="2" key="1">
    <citation type="submission" date="2020-05" db="EMBL/GenBank/DDBJ databases">
        <title>WGS assembly of Panicum virgatum.</title>
        <authorList>
            <person name="Lovell J.T."/>
            <person name="Jenkins J."/>
            <person name="Shu S."/>
            <person name="Juenger T.E."/>
            <person name="Schmutz J."/>
        </authorList>
    </citation>
    <scope>NUCLEOTIDE SEQUENCE</scope>
    <source>
        <strain evidence="2">AP13</strain>
    </source>
</reference>
<evidence type="ECO:0000313" key="3">
    <source>
        <dbReference type="Proteomes" id="UP000823388"/>
    </source>
</evidence>
<proteinExistence type="predicted"/>
<protein>
    <submittedName>
        <fullName evidence="2">Uncharacterized protein</fullName>
    </submittedName>
</protein>
<name>A0A8T0RVY9_PANVG</name>
<feature type="chain" id="PRO_5035937409" evidence="1">
    <location>
        <begin position="34"/>
        <end position="143"/>
    </location>
</feature>
<evidence type="ECO:0000256" key="1">
    <source>
        <dbReference type="SAM" id="SignalP"/>
    </source>
</evidence>
<dbReference type="Proteomes" id="UP000823388">
    <property type="component" value="Chromosome 5N"/>
</dbReference>
<gene>
    <name evidence="2" type="ORF">PVAP13_5NG340300</name>
</gene>
<evidence type="ECO:0000313" key="2">
    <source>
        <dbReference type="EMBL" id="KAG2588539.1"/>
    </source>
</evidence>